<evidence type="ECO:0000313" key="3">
    <source>
        <dbReference type="Proteomes" id="UP001206128"/>
    </source>
</evidence>
<accession>A0AAE3KK39</accession>
<organism evidence="2 3">
    <name type="scientific">Goodfellowiella coeruleoviolacea</name>
    <dbReference type="NCBI Taxonomy" id="334858"/>
    <lineage>
        <taxon>Bacteria</taxon>
        <taxon>Bacillati</taxon>
        <taxon>Actinomycetota</taxon>
        <taxon>Actinomycetes</taxon>
        <taxon>Pseudonocardiales</taxon>
        <taxon>Pseudonocardiaceae</taxon>
        <taxon>Goodfellowiella</taxon>
    </lineage>
</organism>
<keyword evidence="3" id="KW-1185">Reference proteome</keyword>
<protein>
    <recommendedName>
        <fullName evidence="4">Extradiol ring-cleavage dioxygenase class III enzyme subunit B domain-containing protein</fullName>
    </recommendedName>
</protein>
<evidence type="ECO:0008006" key="4">
    <source>
        <dbReference type="Google" id="ProtNLM"/>
    </source>
</evidence>
<dbReference type="RefSeq" id="WP_253780386.1">
    <property type="nucleotide sequence ID" value="NZ_JAMTCK010000029.1"/>
</dbReference>
<name>A0AAE3KK39_9PSEU</name>
<proteinExistence type="predicted"/>
<gene>
    <name evidence="2" type="ORF">LX83_007176</name>
</gene>
<dbReference type="Gene3D" id="3.40.830.10">
    <property type="entry name" value="LigB-like"/>
    <property type="match status" value="1"/>
</dbReference>
<feature type="region of interest" description="Disordered" evidence="1">
    <location>
        <begin position="82"/>
        <end position="103"/>
    </location>
</feature>
<dbReference type="SUPFAM" id="SSF53213">
    <property type="entry name" value="LigB-like"/>
    <property type="match status" value="1"/>
</dbReference>
<sequence length="254" mass="26454">MIRRAVLVPHPPLLVPELVAGARTVTQPLRAAVISLVSGLAEVADCWIAVAADPAGPTRLDPASVGTFRGYGVDVRVRLSTEEATERATGARESGQDQPPAADLPLPALVAGWLRDQAGATRVAVDLVPPTLSPAGCRALAADLLARAAGPDPVGLLVLGDGSPRHGERAPGRPDDRAGPFDQGVHQALARLDTAALAALDPDLADELGAQGRAAWQVLAGVVDQDERPWRAVSADLEVPWGVGYHLARWDPVE</sequence>
<dbReference type="AlphaFoldDB" id="A0AAE3KK39"/>
<reference evidence="2" key="1">
    <citation type="submission" date="2022-06" db="EMBL/GenBank/DDBJ databases">
        <title>Genomic Encyclopedia of Archaeal and Bacterial Type Strains, Phase II (KMG-II): from individual species to whole genera.</title>
        <authorList>
            <person name="Goeker M."/>
        </authorList>
    </citation>
    <scope>NUCLEOTIDE SEQUENCE</scope>
    <source>
        <strain evidence="2">DSM 43935</strain>
    </source>
</reference>
<evidence type="ECO:0000313" key="2">
    <source>
        <dbReference type="EMBL" id="MCP2170285.1"/>
    </source>
</evidence>
<dbReference type="Proteomes" id="UP001206128">
    <property type="component" value="Unassembled WGS sequence"/>
</dbReference>
<evidence type="ECO:0000256" key="1">
    <source>
        <dbReference type="SAM" id="MobiDB-lite"/>
    </source>
</evidence>
<feature type="compositionally biased region" description="Low complexity" evidence="1">
    <location>
        <begin position="91"/>
        <end position="103"/>
    </location>
</feature>
<dbReference type="EMBL" id="JAMTCK010000029">
    <property type="protein sequence ID" value="MCP2170285.1"/>
    <property type="molecule type" value="Genomic_DNA"/>
</dbReference>
<comment type="caution">
    <text evidence="2">The sequence shown here is derived from an EMBL/GenBank/DDBJ whole genome shotgun (WGS) entry which is preliminary data.</text>
</comment>